<dbReference type="Pfam" id="PF02738">
    <property type="entry name" value="MoCoBD_1"/>
    <property type="match status" value="1"/>
</dbReference>
<dbReference type="EC" id="1.17.1.4" evidence="3"/>
<dbReference type="SUPFAM" id="SSF56003">
    <property type="entry name" value="Molybdenum cofactor-binding domain"/>
    <property type="match status" value="1"/>
</dbReference>
<dbReference type="EMBL" id="JAZGQK010000024">
    <property type="protein sequence ID" value="MEE6262014.1"/>
    <property type="molecule type" value="Genomic_DNA"/>
</dbReference>
<dbReference type="InterPro" id="IPR000674">
    <property type="entry name" value="Ald_Oxase/Xan_DH_a/b"/>
</dbReference>
<evidence type="ECO:0000313" key="4">
    <source>
        <dbReference type="Proteomes" id="UP001332243"/>
    </source>
</evidence>
<dbReference type="Pfam" id="PF20256">
    <property type="entry name" value="MoCoBD_2"/>
    <property type="match status" value="1"/>
</dbReference>
<evidence type="ECO:0000259" key="2">
    <source>
        <dbReference type="SMART" id="SM01008"/>
    </source>
</evidence>
<dbReference type="NCBIfam" id="TIGR03196">
    <property type="entry name" value="pucD"/>
    <property type="match status" value="1"/>
</dbReference>
<keyword evidence="3" id="KW-0560">Oxidoreductase</keyword>
<dbReference type="Gene3D" id="3.30.365.10">
    <property type="entry name" value="Aldehyde oxidase/xanthine dehydrogenase, molybdopterin binding domain"/>
    <property type="match status" value="4"/>
</dbReference>
<feature type="region of interest" description="Disordered" evidence="1">
    <location>
        <begin position="1"/>
        <end position="34"/>
    </location>
</feature>
<organism evidence="3 4">
    <name type="scientific">Plantactinospora sonchi</name>
    <dbReference type="NCBI Taxonomy" id="1544735"/>
    <lineage>
        <taxon>Bacteria</taxon>
        <taxon>Bacillati</taxon>
        <taxon>Actinomycetota</taxon>
        <taxon>Actinomycetes</taxon>
        <taxon>Micromonosporales</taxon>
        <taxon>Micromonosporaceae</taxon>
        <taxon>Plantactinospora</taxon>
    </lineage>
</organism>
<reference evidence="3 4" key="1">
    <citation type="submission" date="2024-01" db="EMBL/GenBank/DDBJ databases">
        <title>Genome insights into Plantactinospora sonchi sp. nov.</title>
        <authorList>
            <person name="Wang L."/>
        </authorList>
    </citation>
    <scope>NUCLEOTIDE SEQUENCE [LARGE SCALE GENOMIC DNA]</scope>
    <source>
        <strain evidence="3 4">NEAU-QY2</strain>
    </source>
</reference>
<dbReference type="Proteomes" id="UP001332243">
    <property type="component" value="Unassembled WGS sequence"/>
</dbReference>
<feature type="domain" description="Aldehyde oxidase/xanthine dehydrogenase a/b hammerhead" evidence="2">
    <location>
        <begin position="41"/>
        <end position="147"/>
    </location>
</feature>
<dbReference type="InterPro" id="IPR036856">
    <property type="entry name" value="Ald_Oxase/Xan_DH_a/b_sf"/>
</dbReference>
<dbReference type="Pfam" id="PF01315">
    <property type="entry name" value="Ald_Xan_dh_C"/>
    <property type="match status" value="1"/>
</dbReference>
<name>A0ABU7S0Q0_9ACTN</name>
<dbReference type="InterPro" id="IPR016208">
    <property type="entry name" value="Ald_Oxase/xanthine_DH-like"/>
</dbReference>
<accession>A0ABU7S0Q0</accession>
<evidence type="ECO:0000256" key="1">
    <source>
        <dbReference type="SAM" id="MobiDB-lite"/>
    </source>
</evidence>
<dbReference type="Gene3D" id="3.90.1170.50">
    <property type="entry name" value="Aldehyde oxidase/xanthine dehydrogenase, a/b hammerhead"/>
    <property type="match status" value="1"/>
</dbReference>
<dbReference type="GO" id="GO:0004854">
    <property type="term" value="F:xanthine dehydrogenase activity"/>
    <property type="evidence" value="ECO:0007669"/>
    <property type="project" value="UniProtKB-EC"/>
</dbReference>
<dbReference type="InterPro" id="IPR017609">
    <property type="entry name" value="Xanthine_dehydrogenase_dsu"/>
</dbReference>
<comment type="caution">
    <text evidence="3">The sequence shown here is derived from an EMBL/GenBank/DDBJ whole genome shotgun (WGS) entry which is preliminary data.</text>
</comment>
<dbReference type="SMART" id="SM01008">
    <property type="entry name" value="Ald_Xan_dh_C"/>
    <property type="match status" value="1"/>
</dbReference>
<feature type="region of interest" description="Disordered" evidence="1">
    <location>
        <begin position="419"/>
        <end position="446"/>
    </location>
</feature>
<sequence length="762" mass="79444">MSRPSGGPVPSVGTPGRAATAETADGIGTSPVRPDGALKVRGEFAFSSDLWAAHMLWGSTLRSPYPAARITGVDVAAALAVPGVYAVLTAADVPGDRHYGLEVADQPVLALDEVRYQGEPVAVVAADHPETARRAAALIQVDYAVRRPVTDPEAALAAGRLVRHVPIRRGDPDATAEVVVTGEYQVGMQDQAFLGPESGLAVPAQDGGVDLYVATQWLHADQRQVAAALGLPVELVRLSLAGVGGAFGAREDLSMQVHASLLALRTGRPVKMVYGREESFVGHVHRHPATLRYEHGATRDGRLVYVRARILLDGGAYTSTTPAVVANAASLGVGPYQVPNVTVDAYGVHTNNPPCGAMRGFGAVQACFGYESQLDRLAEALGLDPVELRIRNAMTEGSVLPTGQRVDGPAPVARLLELVRDRPPPPPAGTDPRQLPGGTGGTTSADQVRRGVGYAIGIKNVCFSEGFDDSAAARVRLELLGGEPTALVHTAAAEVGQGLVTVQAQIARTELGVTRVVVATADTTVGSAGSSSASRQTYMTGGAVRAACQALRARLLTRLPGPVPDRTELVGGQLRDDTGRVLASLVDLLAAGPVEETVTWRHRPTHPLDPMTGQGDAHVQYAFAAHRATVDVDPELGLVRVVEIATAQDVGRAVNPRAVLGQIHGGTAQGLGLAVMEELRVVDGIVRNGSFTDYLIPTILDVPPMAVDVLELADPHAPYGLRGVGEPPTISATPAIVAAIRAATGLPLSRVPVRPEHLTGTC</sequence>
<dbReference type="InterPro" id="IPR037165">
    <property type="entry name" value="AldOxase/xan_DH_Mopterin-bd_sf"/>
</dbReference>
<dbReference type="PANTHER" id="PTHR11908">
    <property type="entry name" value="XANTHINE DEHYDROGENASE"/>
    <property type="match status" value="1"/>
</dbReference>
<proteinExistence type="predicted"/>
<evidence type="ECO:0000313" key="3">
    <source>
        <dbReference type="EMBL" id="MEE6262014.1"/>
    </source>
</evidence>
<dbReference type="InterPro" id="IPR046867">
    <property type="entry name" value="AldOxase/xan_DH_MoCoBD2"/>
</dbReference>
<feature type="compositionally biased region" description="Low complexity" evidence="1">
    <location>
        <begin position="1"/>
        <end position="16"/>
    </location>
</feature>
<gene>
    <name evidence="3" type="primary">pucD</name>
    <name evidence="3" type="ORF">V1633_26360</name>
</gene>
<dbReference type="PANTHER" id="PTHR11908:SF157">
    <property type="entry name" value="XANTHINE DEHYDROGENASE SUBUNIT D-RELATED"/>
    <property type="match status" value="1"/>
</dbReference>
<protein>
    <submittedName>
        <fullName evidence="3">Xanthine dehydrogenase subunit D</fullName>
        <ecNumber evidence="3">1.17.1.4</ecNumber>
    </submittedName>
</protein>
<dbReference type="RefSeq" id="WP_331217089.1">
    <property type="nucleotide sequence ID" value="NZ_JAZGQK010000024.1"/>
</dbReference>
<keyword evidence="4" id="KW-1185">Reference proteome</keyword>
<dbReference type="SUPFAM" id="SSF54665">
    <property type="entry name" value="CO dehydrogenase molybdoprotein N-domain-like"/>
    <property type="match status" value="1"/>
</dbReference>
<dbReference type="InterPro" id="IPR008274">
    <property type="entry name" value="AldOxase/xan_DH_MoCoBD1"/>
</dbReference>